<dbReference type="InterPro" id="IPR013785">
    <property type="entry name" value="Aldolase_TIM"/>
</dbReference>
<dbReference type="GO" id="GO:0009052">
    <property type="term" value="P:pentose-phosphate shunt, non-oxidative branch"/>
    <property type="evidence" value="ECO:0007669"/>
    <property type="project" value="TreeGrafter"/>
</dbReference>
<keyword evidence="1" id="KW-0704">Schiff base</keyword>
<accession>A0A316ZFD4</accession>
<protein>
    <submittedName>
        <fullName evidence="2">Aldolase</fullName>
    </submittedName>
</protein>
<evidence type="ECO:0000313" key="2">
    <source>
        <dbReference type="EMBL" id="PWO00468.1"/>
    </source>
</evidence>
<dbReference type="GO" id="GO:0005975">
    <property type="term" value="P:carbohydrate metabolic process"/>
    <property type="evidence" value="ECO:0007669"/>
    <property type="project" value="InterPro"/>
</dbReference>
<dbReference type="InterPro" id="IPR001585">
    <property type="entry name" value="TAL/FSA"/>
</dbReference>
<dbReference type="Pfam" id="PF00923">
    <property type="entry name" value="TAL_FSA"/>
    <property type="match status" value="1"/>
</dbReference>
<dbReference type="Gene3D" id="3.20.20.70">
    <property type="entry name" value="Aldolase class I"/>
    <property type="match status" value="1"/>
</dbReference>
<keyword evidence="3" id="KW-1185">Reference proteome</keyword>
<gene>
    <name evidence="2" type="ORF">FA09DRAFT_187145</name>
</gene>
<dbReference type="EMBL" id="KZ819285">
    <property type="protein sequence ID" value="PWO00468.1"/>
    <property type="molecule type" value="Genomic_DNA"/>
</dbReference>
<organism evidence="2 3">
    <name type="scientific">Tilletiopsis washingtonensis</name>
    <dbReference type="NCBI Taxonomy" id="58919"/>
    <lineage>
        <taxon>Eukaryota</taxon>
        <taxon>Fungi</taxon>
        <taxon>Dikarya</taxon>
        <taxon>Basidiomycota</taxon>
        <taxon>Ustilaginomycotina</taxon>
        <taxon>Exobasidiomycetes</taxon>
        <taxon>Entylomatales</taxon>
        <taxon>Entylomatales incertae sedis</taxon>
        <taxon>Tilletiopsis</taxon>
    </lineage>
</organism>
<sequence>MSSSLLTALQASPTRLDLDCNDAAFGRAFSASLASSASSARVFCDMTSNSLLVLAEIAAADGARVPLLEESVRTAKALLQGKLQGGEKVLSFGLDGLDDDEKLQWLAVDVMTVSLGLQVLPHLQPRGMLHAQIACSLGTASAIEAHARRLSALYILLSRGNVSHERICIKIPSTLAGLEACARLEKDGIRTLATTCFSLEQALAADSDVAPYINALEAHFYEVEKPSVRRHADTSEALAIVARLQRALRRRQSRTEVVSASFLSLTEVFSLLGVDTMTLSRGVLTLLRDTPASDELVALGRASERRMDPASLSADAAQAEADEDTKAATPEALAAALSSERCAYLVADALARFTKAEEMLRALVRAEVARGPAAGDRA</sequence>
<dbReference type="SUPFAM" id="SSF51569">
    <property type="entry name" value="Aldolase"/>
    <property type="match status" value="1"/>
</dbReference>
<dbReference type="PANTHER" id="PTHR10683">
    <property type="entry name" value="TRANSALDOLASE"/>
    <property type="match status" value="1"/>
</dbReference>
<reference evidence="2 3" key="1">
    <citation type="journal article" date="2018" name="Mol. Biol. Evol.">
        <title>Broad Genomic Sampling Reveals a Smut Pathogenic Ancestry of the Fungal Clade Ustilaginomycotina.</title>
        <authorList>
            <person name="Kijpornyongpan T."/>
            <person name="Mondo S.J."/>
            <person name="Barry K."/>
            <person name="Sandor L."/>
            <person name="Lee J."/>
            <person name="Lipzen A."/>
            <person name="Pangilinan J."/>
            <person name="LaButti K."/>
            <person name="Hainaut M."/>
            <person name="Henrissat B."/>
            <person name="Grigoriev I.V."/>
            <person name="Spatafora J.W."/>
            <person name="Aime M.C."/>
        </authorList>
    </citation>
    <scope>NUCLEOTIDE SEQUENCE [LARGE SCALE GENOMIC DNA]</scope>
    <source>
        <strain evidence="2 3">MCA 4186</strain>
    </source>
</reference>
<dbReference type="OrthoDB" id="1711136at2759"/>
<dbReference type="GeneID" id="37266917"/>
<dbReference type="PANTHER" id="PTHR10683:SF34">
    <property type="entry name" value="TRANSALDOLASE"/>
    <property type="match status" value="1"/>
</dbReference>
<proteinExistence type="predicted"/>
<dbReference type="AlphaFoldDB" id="A0A316ZFD4"/>
<dbReference type="Proteomes" id="UP000245946">
    <property type="component" value="Unassembled WGS sequence"/>
</dbReference>
<dbReference type="RefSeq" id="XP_025600746.1">
    <property type="nucleotide sequence ID" value="XM_025739371.1"/>
</dbReference>
<name>A0A316ZFD4_9BASI</name>
<evidence type="ECO:0000256" key="1">
    <source>
        <dbReference type="ARBA" id="ARBA00023270"/>
    </source>
</evidence>
<dbReference type="GO" id="GO:0004801">
    <property type="term" value="F:transaldolase activity"/>
    <property type="evidence" value="ECO:0007669"/>
    <property type="project" value="TreeGrafter"/>
</dbReference>
<dbReference type="STRING" id="58919.A0A316ZFD4"/>
<evidence type="ECO:0000313" key="3">
    <source>
        <dbReference type="Proteomes" id="UP000245946"/>
    </source>
</evidence>